<dbReference type="InterPro" id="IPR036412">
    <property type="entry name" value="HAD-like_sf"/>
</dbReference>
<protein>
    <recommendedName>
        <fullName evidence="3">HAD family hydrolase</fullName>
    </recommendedName>
</protein>
<dbReference type="EMBL" id="PEXQ01000033">
    <property type="protein sequence ID" value="PIU15758.1"/>
    <property type="molecule type" value="Genomic_DNA"/>
</dbReference>
<dbReference type="InterPro" id="IPR023214">
    <property type="entry name" value="HAD_sf"/>
</dbReference>
<gene>
    <name evidence="1" type="ORF">COT20_01410</name>
</gene>
<organism evidence="1 2">
    <name type="scientific">bacterium (Candidatus Gribaldobacteria) CG08_land_8_20_14_0_20_39_15</name>
    <dbReference type="NCBI Taxonomy" id="2014273"/>
    <lineage>
        <taxon>Bacteria</taxon>
        <taxon>Candidatus Gribaldobacteria</taxon>
    </lineage>
</organism>
<proteinExistence type="predicted"/>
<dbReference type="Gene3D" id="3.40.50.1000">
    <property type="entry name" value="HAD superfamily/HAD-like"/>
    <property type="match status" value="1"/>
</dbReference>
<sequence length="64" mass="7455">MVLKDAQAEFSESAMIDDNIERSLDVAKQLGMITIFYNTNHRKDIPKNIVDFIIYSLNDLLKFF</sequence>
<dbReference type="AlphaFoldDB" id="A0A2M6XUN5"/>
<evidence type="ECO:0000313" key="2">
    <source>
        <dbReference type="Proteomes" id="UP000229784"/>
    </source>
</evidence>
<accession>A0A2M6XUN5</accession>
<evidence type="ECO:0008006" key="3">
    <source>
        <dbReference type="Google" id="ProtNLM"/>
    </source>
</evidence>
<comment type="caution">
    <text evidence="1">The sequence shown here is derived from an EMBL/GenBank/DDBJ whole genome shotgun (WGS) entry which is preliminary data.</text>
</comment>
<name>A0A2M6XUN5_9BACT</name>
<reference evidence="2" key="1">
    <citation type="submission" date="2017-09" db="EMBL/GenBank/DDBJ databases">
        <title>Depth-based differentiation of microbial function through sediment-hosted aquifers and enrichment of novel symbionts in the deep terrestrial subsurface.</title>
        <authorList>
            <person name="Probst A.J."/>
            <person name="Ladd B."/>
            <person name="Jarett J.K."/>
            <person name="Geller-Mcgrath D.E."/>
            <person name="Sieber C.M.K."/>
            <person name="Emerson J.B."/>
            <person name="Anantharaman K."/>
            <person name="Thomas B.C."/>
            <person name="Malmstrom R."/>
            <person name="Stieglmeier M."/>
            <person name="Klingl A."/>
            <person name="Woyke T."/>
            <person name="Ryan C.M."/>
            <person name="Banfield J.F."/>
        </authorList>
    </citation>
    <scope>NUCLEOTIDE SEQUENCE [LARGE SCALE GENOMIC DNA]</scope>
</reference>
<dbReference type="SUPFAM" id="SSF56784">
    <property type="entry name" value="HAD-like"/>
    <property type="match status" value="1"/>
</dbReference>
<evidence type="ECO:0000313" key="1">
    <source>
        <dbReference type="EMBL" id="PIU15758.1"/>
    </source>
</evidence>
<dbReference type="Proteomes" id="UP000229784">
    <property type="component" value="Unassembled WGS sequence"/>
</dbReference>